<protein>
    <submittedName>
        <fullName evidence="1">Uncharacterized protein</fullName>
    </submittedName>
</protein>
<evidence type="ECO:0000313" key="1">
    <source>
        <dbReference type="EMBL" id="EEF24400.1"/>
    </source>
</evidence>
<accession>B9TIB3</accession>
<name>B9TIB3_RICCO</name>
<feature type="non-terminal residue" evidence="1">
    <location>
        <position position="223"/>
    </location>
</feature>
<evidence type="ECO:0000313" key="2">
    <source>
        <dbReference type="Proteomes" id="UP000008311"/>
    </source>
</evidence>
<dbReference type="EMBL" id="EQ982355">
    <property type="protein sequence ID" value="EEF24400.1"/>
    <property type="molecule type" value="Genomic_DNA"/>
</dbReference>
<organism evidence="1 2">
    <name type="scientific">Ricinus communis</name>
    <name type="common">Castor bean</name>
    <dbReference type="NCBI Taxonomy" id="3988"/>
    <lineage>
        <taxon>Eukaryota</taxon>
        <taxon>Viridiplantae</taxon>
        <taxon>Streptophyta</taxon>
        <taxon>Embryophyta</taxon>
        <taxon>Tracheophyta</taxon>
        <taxon>Spermatophyta</taxon>
        <taxon>Magnoliopsida</taxon>
        <taxon>eudicotyledons</taxon>
        <taxon>Gunneridae</taxon>
        <taxon>Pentapetalae</taxon>
        <taxon>rosids</taxon>
        <taxon>fabids</taxon>
        <taxon>Malpighiales</taxon>
        <taxon>Euphorbiaceae</taxon>
        <taxon>Acalyphoideae</taxon>
        <taxon>Acalypheae</taxon>
        <taxon>Ricinus</taxon>
    </lineage>
</organism>
<dbReference type="Proteomes" id="UP000008311">
    <property type="component" value="Unassembled WGS sequence"/>
</dbReference>
<sequence>MLVFSTAGEAMRQEIGSSLLVQSATVSEDIDKMLFERLQNAQTWRRLEVMQDIQVNDVDKRLAKFLTDLKTGYRDVYHELSCINPDGRIVASSNAALIGKQIPAANTLLQIESNITVESLDLTSADATLTIRAGIDAQFKQGSAGELLLRFNWGQIYRILDQAAQNGRMVMLIDSQNRIVAASSQLRNRGMLLTELPQGWLPTDKKNGKAILDGAPLHLSEVT</sequence>
<dbReference type="InParanoid" id="B9TIB3"/>
<reference evidence="2" key="1">
    <citation type="journal article" date="2010" name="Nat. Biotechnol.">
        <title>Draft genome sequence of the oilseed species Ricinus communis.</title>
        <authorList>
            <person name="Chan A.P."/>
            <person name="Crabtree J."/>
            <person name="Zhao Q."/>
            <person name="Lorenzi H."/>
            <person name="Orvis J."/>
            <person name="Puiu D."/>
            <person name="Melake-Berhan A."/>
            <person name="Jones K.M."/>
            <person name="Redman J."/>
            <person name="Chen G."/>
            <person name="Cahoon E.B."/>
            <person name="Gedil M."/>
            <person name="Stanke M."/>
            <person name="Haas B.J."/>
            <person name="Wortman J.R."/>
            <person name="Fraser-Liggett C.M."/>
            <person name="Ravel J."/>
            <person name="Rabinowicz P.D."/>
        </authorList>
    </citation>
    <scope>NUCLEOTIDE SEQUENCE [LARGE SCALE GENOMIC DNA]</scope>
    <source>
        <strain evidence="2">cv. Hale</strain>
    </source>
</reference>
<proteinExistence type="predicted"/>
<gene>
    <name evidence="1" type="ORF">RCOM_2063090</name>
</gene>
<keyword evidence="2" id="KW-1185">Reference proteome</keyword>
<dbReference type="AlphaFoldDB" id="B9TIB3"/>